<reference evidence="5 6" key="1">
    <citation type="submission" date="2022-05" db="EMBL/GenBank/DDBJ databases">
        <authorList>
            <consortium name="Genoscope - CEA"/>
            <person name="William W."/>
        </authorList>
    </citation>
    <scope>NUCLEOTIDE SEQUENCE [LARGE SCALE GENOMIC DNA]</scope>
</reference>
<organism evidence="5 6">
    <name type="scientific">Porites lobata</name>
    <dbReference type="NCBI Taxonomy" id="104759"/>
    <lineage>
        <taxon>Eukaryota</taxon>
        <taxon>Metazoa</taxon>
        <taxon>Cnidaria</taxon>
        <taxon>Anthozoa</taxon>
        <taxon>Hexacorallia</taxon>
        <taxon>Scleractinia</taxon>
        <taxon>Fungiina</taxon>
        <taxon>Poritidae</taxon>
        <taxon>Porites</taxon>
    </lineage>
</organism>
<evidence type="ECO:0000313" key="5">
    <source>
        <dbReference type="EMBL" id="CAH3159568.1"/>
    </source>
</evidence>
<feature type="region of interest" description="Disordered" evidence="3">
    <location>
        <begin position="256"/>
        <end position="438"/>
    </location>
</feature>
<gene>
    <name evidence="5" type="ORF">PLOB_00003760</name>
</gene>
<feature type="compositionally biased region" description="Polar residues" evidence="3">
    <location>
        <begin position="553"/>
        <end position="566"/>
    </location>
</feature>
<dbReference type="InterPro" id="IPR016698">
    <property type="entry name" value="Numb/numb-like"/>
</dbReference>
<feature type="region of interest" description="Disordered" evidence="3">
    <location>
        <begin position="519"/>
        <end position="566"/>
    </location>
</feature>
<evidence type="ECO:0000313" key="6">
    <source>
        <dbReference type="Proteomes" id="UP001159405"/>
    </source>
</evidence>
<name>A0ABN8QDD3_9CNID</name>
<dbReference type="PROSITE" id="PS01179">
    <property type="entry name" value="PID"/>
    <property type="match status" value="1"/>
</dbReference>
<evidence type="ECO:0000256" key="2">
    <source>
        <dbReference type="ARBA" id="ARBA00022553"/>
    </source>
</evidence>
<dbReference type="Gene3D" id="2.30.29.30">
    <property type="entry name" value="Pleckstrin-homology domain (PH domain)/Phosphotyrosine-binding domain (PTB)"/>
    <property type="match status" value="1"/>
</dbReference>
<feature type="region of interest" description="Disordered" evidence="3">
    <location>
        <begin position="168"/>
        <end position="234"/>
    </location>
</feature>
<dbReference type="InterPro" id="IPR011993">
    <property type="entry name" value="PH-like_dom_sf"/>
</dbReference>
<feature type="domain" description="PID" evidence="4">
    <location>
        <begin position="36"/>
        <end position="163"/>
    </location>
</feature>
<evidence type="ECO:0000256" key="3">
    <source>
        <dbReference type="SAM" id="MobiDB-lite"/>
    </source>
</evidence>
<keyword evidence="6" id="KW-1185">Reference proteome</keyword>
<dbReference type="Proteomes" id="UP001159405">
    <property type="component" value="Unassembled WGS sequence"/>
</dbReference>
<comment type="caution">
    <text evidence="5">The sequence shown here is derived from an EMBL/GenBank/DDBJ whole genome shotgun (WGS) entry which is preliminary data.</text>
</comment>
<dbReference type="CDD" id="cd01268">
    <property type="entry name" value="PTB_Numb"/>
    <property type="match status" value="1"/>
</dbReference>
<keyword evidence="1" id="KW-0217">Developmental protein</keyword>
<feature type="compositionally biased region" description="Polar residues" evidence="3">
    <location>
        <begin position="420"/>
        <end position="431"/>
    </location>
</feature>
<proteinExistence type="predicted"/>
<feature type="compositionally biased region" description="Pro residues" evidence="3">
    <location>
        <begin position="279"/>
        <end position="295"/>
    </location>
</feature>
<dbReference type="PANTHER" id="PTHR47368">
    <property type="entry name" value="NUMB"/>
    <property type="match status" value="1"/>
</dbReference>
<dbReference type="SUPFAM" id="SSF50729">
    <property type="entry name" value="PH domain-like"/>
    <property type="match status" value="1"/>
</dbReference>
<protein>
    <recommendedName>
        <fullName evidence="4">PID domain-containing protein</fullName>
    </recommendedName>
</protein>
<dbReference type="SMART" id="SM00462">
    <property type="entry name" value="PTB"/>
    <property type="match status" value="1"/>
</dbReference>
<feature type="compositionally biased region" description="Low complexity" evidence="3">
    <location>
        <begin position="206"/>
        <end position="234"/>
    </location>
</feature>
<keyword evidence="2" id="KW-0597">Phosphoprotein</keyword>
<feature type="compositionally biased region" description="Polar residues" evidence="3">
    <location>
        <begin position="523"/>
        <end position="541"/>
    </location>
</feature>
<feature type="compositionally biased region" description="Polar residues" evidence="3">
    <location>
        <begin position="343"/>
        <end position="391"/>
    </location>
</feature>
<dbReference type="Pfam" id="PF00640">
    <property type="entry name" value="PID"/>
    <property type="match status" value="1"/>
</dbReference>
<feature type="compositionally biased region" description="Low complexity" evidence="3">
    <location>
        <begin position="168"/>
        <end position="199"/>
    </location>
</feature>
<feature type="compositionally biased region" description="Low complexity" evidence="3">
    <location>
        <begin position="256"/>
        <end position="272"/>
    </location>
</feature>
<evidence type="ECO:0000256" key="1">
    <source>
        <dbReference type="ARBA" id="ARBA00022473"/>
    </source>
</evidence>
<dbReference type="InterPro" id="IPR006020">
    <property type="entry name" value="PTB/PI_dom"/>
</dbReference>
<dbReference type="EMBL" id="CALNXK010000114">
    <property type="protein sequence ID" value="CAH3159568.1"/>
    <property type="molecule type" value="Genomic_DNA"/>
</dbReference>
<feature type="compositionally biased region" description="Low complexity" evidence="3">
    <location>
        <begin position="399"/>
        <end position="416"/>
    </location>
</feature>
<dbReference type="PANTHER" id="PTHR47368:SF2">
    <property type="entry name" value="PID DOMAIN-CONTAINING PROTEIN"/>
    <property type="match status" value="1"/>
</dbReference>
<sequence>MNRLKRSLSLRSSKRHIPESVRPQIWENDSYKVRNGGVSFPVKYVGAIEVTESRGTQVCAEAFRKMKEVGTAKKKRMQLLVTADCLRVVDEQTKSLVIDQTIEKVSFCTPDPSNERVFSYICRDGTTRRWICHCFIAMRDTGERLSHAVGCAFTACLQRKQKAQALQQQHKEQQLQQQQQQGGQPSASATATLSTSSTAPLVNGTSPSNQPAPQQPSPGKITTPTPTPSSTTVPISAAAVPSNVSMAPINNGTVVTSTAQQQLPSSSQPKQSNAATPILKPPPSVARPRPQPFNPSPFTRHMSLRYRSNPLSFMPLRGDTSGYETLTEEPSVPQLPPPMDAITLQNNTPFTTSGAQPTGPQSSTPRQPNNMYNGLGANSPSSVQAPNTLLNLSRGGNVPSTAAVPSPPFSSSSASPQVKGPTQWSTPTQQPHPVKPQPRLSDAEMWLATASGKAVESAGTTAQPNQGLLTTVNPFAETASQIDALSNAWTSDLKTTLPSSGTSSQGNTSWSAAAASWGQSSAHTTNGNDFASLFDSRQISSPPRVPLTKKDSNPFSPSSHDQVFWV</sequence>
<accession>A0ABN8QDD3</accession>
<evidence type="ECO:0000259" key="4">
    <source>
        <dbReference type="PROSITE" id="PS01179"/>
    </source>
</evidence>